<dbReference type="RefSeq" id="WP_154331602.1">
    <property type="nucleotide sequence ID" value="NZ_CP046052.1"/>
</dbReference>
<dbReference type="Proteomes" id="UP000309061">
    <property type="component" value="Chromosome"/>
</dbReference>
<keyword evidence="4" id="KW-1185">Reference proteome</keyword>
<dbReference type="PANTHER" id="PTHR30388">
    <property type="entry name" value="ALDEHYDE OXIDOREDUCTASE MOLYBDENUM COFACTOR ASSEMBLY PROTEIN"/>
    <property type="match status" value="1"/>
</dbReference>
<feature type="domain" description="XdhC Rossmann" evidence="2">
    <location>
        <begin position="181"/>
        <end position="322"/>
    </location>
</feature>
<proteinExistence type="predicted"/>
<accession>A0A6B8KH25</accession>
<evidence type="ECO:0000313" key="4">
    <source>
        <dbReference type="Proteomes" id="UP000309061"/>
    </source>
</evidence>
<dbReference type="KEGG" id="mhey:H2LOC_008750"/>
<evidence type="ECO:0000313" key="3">
    <source>
        <dbReference type="EMBL" id="QGM45783.1"/>
    </source>
</evidence>
<protein>
    <submittedName>
        <fullName evidence="3">XdhC/CoxI family protein</fullName>
    </submittedName>
</protein>
<organism evidence="3 4">
    <name type="scientific">Methylocystis heyeri</name>
    <dbReference type="NCBI Taxonomy" id="391905"/>
    <lineage>
        <taxon>Bacteria</taxon>
        <taxon>Pseudomonadati</taxon>
        <taxon>Pseudomonadota</taxon>
        <taxon>Alphaproteobacteria</taxon>
        <taxon>Hyphomicrobiales</taxon>
        <taxon>Methylocystaceae</taxon>
        <taxon>Methylocystis</taxon>
    </lineage>
</organism>
<reference evidence="3 4" key="1">
    <citation type="submission" date="2019-11" db="EMBL/GenBank/DDBJ databases">
        <title>The genome sequence of Methylocystis heyeri.</title>
        <authorList>
            <person name="Oshkin I.Y."/>
            <person name="Miroshnikov K."/>
            <person name="Dedysh S.N."/>
        </authorList>
    </citation>
    <scope>NUCLEOTIDE SEQUENCE [LARGE SCALE GENOMIC DNA]</scope>
    <source>
        <strain evidence="3 4">H2</strain>
    </source>
</reference>
<dbReference type="Gene3D" id="3.40.50.720">
    <property type="entry name" value="NAD(P)-binding Rossmann-like Domain"/>
    <property type="match status" value="1"/>
</dbReference>
<dbReference type="InterPro" id="IPR027051">
    <property type="entry name" value="XdhC_Rossmann_dom"/>
</dbReference>
<dbReference type="Pfam" id="PF02625">
    <property type="entry name" value="XdhC_CoxI"/>
    <property type="match status" value="1"/>
</dbReference>
<dbReference type="AlphaFoldDB" id="A0A6B8KH25"/>
<dbReference type="InterPro" id="IPR052698">
    <property type="entry name" value="MoCofactor_Util/Proc"/>
</dbReference>
<name>A0A6B8KH25_9HYPH</name>
<dbReference type="Pfam" id="PF13478">
    <property type="entry name" value="XdhC_C"/>
    <property type="match status" value="1"/>
</dbReference>
<gene>
    <name evidence="3" type="ORF">H2LOC_008750</name>
</gene>
<evidence type="ECO:0000259" key="1">
    <source>
        <dbReference type="Pfam" id="PF02625"/>
    </source>
</evidence>
<dbReference type="InterPro" id="IPR003777">
    <property type="entry name" value="XdhC_CoxI"/>
</dbReference>
<dbReference type="OrthoDB" id="9815497at2"/>
<feature type="domain" description="XdhC- CoxI" evidence="1">
    <location>
        <begin position="15"/>
        <end position="82"/>
    </location>
</feature>
<dbReference type="PANTHER" id="PTHR30388:SF4">
    <property type="entry name" value="MOLYBDENUM COFACTOR INSERTION CHAPERONE PAOD"/>
    <property type="match status" value="1"/>
</dbReference>
<evidence type="ECO:0000259" key="2">
    <source>
        <dbReference type="Pfam" id="PF13478"/>
    </source>
</evidence>
<sequence length="339" mass="35310">MLTDESRILLQAEGWAREGRGAALATVVETFGSAPRPLGSHLVVDESGAFFGSVSGGCVEADVVIAALDAIESGAPRLLKFGVADETAWRAGLPCGGVISVHIEKLGPAHADLLAAMREEHGSRRACLLATALDGGAPTFLRRDSGGPPALLESLARGGSGIVEIEGERIFAYVHRPPTRLVIVGAVHVGQALAPMGRLAGFDVAIIDPRAAFAAPERFPGMTLIASWPEEALPMLGLDRFTAVAALSHNPRIDDAALRVALASECFYVGALGSVASHARRMERLAAQGVDARALGRLHAPIGLDIGALSPAEIAVAIMAEIVMAQQRKPLRAEAQTRG</sequence>
<dbReference type="EMBL" id="CP046052">
    <property type="protein sequence ID" value="QGM45783.1"/>
    <property type="molecule type" value="Genomic_DNA"/>
</dbReference>